<feature type="transmembrane region" description="Helical" evidence="4">
    <location>
        <begin position="115"/>
        <end position="135"/>
    </location>
</feature>
<dbReference type="Proteomes" id="UP001240250">
    <property type="component" value="Unassembled WGS sequence"/>
</dbReference>
<accession>A0ABU0GLE3</accession>
<keyword evidence="4" id="KW-1133">Transmembrane helix</keyword>
<feature type="region of interest" description="Disordered" evidence="3">
    <location>
        <begin position="70"/>
        <end position="90"/>
    </location>
</feature>
<keyword evidence="2" id="KW-0804">Transcription</keyword>
<evidence type="ECO:0000256" key="1">
    <source>
        <dbReference type="ARBA" id="ARBA00023015"/>
    </source>
</evidence>
<keyword evidence="7" id="KW-1185">Reference proteome</keyword>
<dbReference type="InterPro" id="IPR027383">
    <property type="entry name" value="Znf_put"/>
</dbReference>
<feature type="domain" description="Putative zinc-finger" evidence="5">
    <location>
        <begin position="12"/>
        <end position="37"/>
    </location>
</feature>
<sequence>MTADPYREWDAAYVLGALAPAERRDFEAHLAGCAQCRAAVGELAGVPGLLAMVPPDVALALPGEPAGASAAPGARASSVGGDDGSPAADAGAGAQVVPLARVAAAARHRRARRRFALVGAAAALVVLGGVAGSAVTSATAPRPAAVAADARTVALTPVAGSGVTADLTLVPAGWGTRLDWSCAYEAAELPVGVYEMVLVGDDGERTVVATWTSTGEREASGLGASSALPLDGIARVELGVVGMDRPLAAGEV</sequence>
<organism evidence="6 7">
    <name type="scientific">Cellulomonas iranensis</name>
    <dbReference type="NCBI Taxonomy" id="76862"/>
    <lineage>
        <taxon>Bacteria</taxon>
        <taxon>Bacillati</taxon>
        <taxon>Actinomycetota</taxon>
        <taxon>Actinomycetes</taxon>
        <taxon>Micrococcales</taxon>
        <taxon>Cellulomonadaceae</taxon>
        <taxon>Cellulomonas</taxon>
    </lineage>
</organism>
<protein>
    <recommendedName>
        <fullName evidence="5">Putative zinc-finger domain-containing protein</fullName>
    </recommendedName>
</protein>
<dbReference type="Gene3D" id="1.10.10.1320">
    <property type="entry name" value="Anti-sigma factor, zinc-finger domain"/>
    <property type="match status" value="1"/>
</dbReference>
<reference evidence="6 7" key="1">
    <citation type="submission" date="2023-07" db="EMBL/GenBank/DDBJ databases">
        <title>Sequencing the genomes of 1000 actinobacteria strains.</title>
        <authorList>
            <person name="Klenk H.-P."/>
        </authorList>
    </citation>
    <scope>NUCLEOTIDE SEQUENCE [LARGE SCALE GENOMIC DNA]</scope>
    <source>
        <strain evidence="6 7">DSM 14785</strain>
    </source>
</reference>
<dbReference type="Pfam" id="PF13490">
    <property type="entry name" value="zf-HC2"/>
    <property type="match status" value="1"/>
</dbReference>
<evidence type="ECO:0000256" key="4">
    <source>
        <dbReference type="SAM" id="Phobius"/>
    </source>
</evidence>
<name>A0ABU0GLE3_9CELL</name>
<keyword evidence="4" id="KW-0472">Membrane</keyword>
<dbReference type="InterPro" id="IPR041916">
    <property type="entry name" value="Anti_sigma_zinc_sf"/>
</dbReference>
<gene>
    <name evidence="6" type="ORF">JO380_001788</name>
</gene>
<evidence type="ECO:0000256" key="2">
    <source>
        <dbReference type="ARBA" id="ARBA00023163"/>
    </source>
</evidence>
<dbReference type="RefSeq" id="WP_070320039.1">
    <property type="nucleotide sequence ID" value="NZ_JAUSVM010000001.1"/>
</dbReference>
<evidence type="ECO:0000313" key="6">
    <source>
        <dbReference type="EMBL" id="MDQ0425407.1"/>
    </source>
</evidence>
<keyword evidence="1" id="KW-0805">Transcription regulation</keyword>
<comment type="caution">
    <text evidence="6">The sequence shown here is derived from an EMBL/GenBank/DDBJ whole genome shotgun (WGS) entry which is preliminary data.</text>
</comment>
<evidence type="ECO:0000256" key="3">
    <source>
        <dbReference type="SAM" id="MobiDB-lite"/>
    </source>
</evidence>
<evidence type="ECO:0000259" key="5">
    <source>
        <dbReference type="Pfam" id="PF13490"/>
    </source>
</evidence>
<evidence type="ECO:0000313" key="7">
    <source>
        <dbReference type="Proteomes" id="UP001240250"/>
    </source>
</evidence>
<keyword evidence="4" id="KW-0812">Transmembrane</keyword>
<proteinExistence type="predicted"/>
<dbReference type="EMBL" id="JAUSVM010000001">
    <property type="protein sequence ID" value="MDQ0425407.1"/>
    <property type="molecule type" value="Genomic_DNA"/>
</dbReference>